<proteinExistence type="inferred from homology"/>
<dbReference type="InterPro" id="IPR001242">
    <property type="entry name" value="Condensation_dom"/>
</dbReference>
<dbReference type="InterPro" id="IPR023213">
    <property type="entry name" value="CAT-like_dom_sf"/>
</dbReference>
<keyword evidence="3" id="KW-0436">Ligase</keyword>
<evidence type="ECO:0000313" key="6">
    <source>
        <dbReference type="EMBL" id="PLB35374.1"/>
    </source>
</evidence>
<evidence type="ECO:0000256" key="4">
    <source>
        <dbReference type="ARBA" id="ARBA00029454"/>
    </source>
</evidence>
<organism evidence="6 7">
    <name type="scientific">Aspergillus candidus</name>
    <dbReference type="NCBI Taxonomy" id="41067"/>
    <lineage>
        <taxon>Eukaryota</taxon>
        <taxon>Fungi</taxon>
        <taxon>Dikarya</taxon>
        <taxon>Ascomycota</taxon>
        <taxon>Pezizomycotina</taxon>
        <taxon>Eurotiomycetes</taxon>
        <taxon>Eurotiomycetidae</taxon>
        <taxon>Eurotiales</taxon>
        <taxon>Aspergillaceae</taxon>
        <taxon>Aspergillus</taxon>
        <taxon>Aspergillus subgen. Circumdati</taxon>
    </lineage>
</organism>
<keyword evidence="1" id="KW-0596">Phosphopantetheine</keyword>
<evidence type="ECO:0000256" key="1">
    <source>
        <dbReference type="ARBA" id="ARBA00022450"/>
    </source>
</evidence>
<dbReference type="Gene3D" id="3.30.559.10">
    <property type="entry name" value="Chloramphenicol acetyltransferase-like domain"/>
    <property type="match status" value="1"/>
</dbReference>
<dbReference type="SUPFAM" id="SSF52777">
    <property type="entry name" value="CoA-dependent acyltransferases"/>
    <property type="match status" value="2"/>
</dbReference>
<gene>
    <name evidence="6" type="ORF">BDW47DRAFT_119565</name>
</gene>
<dbReference type="STRING" id="41067.A0A2I2F410"/>
<dbReference type="SUPFAM" id="SSF56801">
    <property type="entry name" value="Acetyl-CoA synthetase-like"/>
    <property type="match status" value="1"/>
</dbReference>
<sequence length="1095" mass="122548">MLGDPDGSDYPLIIACGISEQSIAIHAIFDSNVMSLEFARSMIDQHPGACLRDIHGINPEDLEKSIEWNSSHRIEKCKKCVHHLFEQRCTERPSAPAIRAWDGELTYNELDNQASCLARALVKANVEPEKLVFILSEKSLRTVVALLGILKAGGGFALLDPSQPTYRLTAMCKLTSPHLILASRRHAAKASLLGPPVSILEDMEVRDTNTASVDWPFERSCQAEGHHVLFAGFTSGSTGEPKGVLVEHAAFTSSLEIPGVSRESYMLQFASYNFSVAMTEHLTALIRGACLCIPSEKKLENNMEEAISELRPTWAVLTPSVARVIDPKAVPSIKHLLLAGEQTSRSEVSKWEKHVALYALYGQTEYGCAIMTTPISTSSDLSTLGFPSSGTGWIVDPKDHNRLMPLGAEGELVLQGPCIARCYVKNEEQTRNTFINPTWRQRVGIEEHDRFLKTGDIFSRSPVDGSFQYRGRKDRTAKIRGQRMELAEIEYHLAAQFPEKPNVCTEIVYPSDGDPQCGMLVDVIPTAPGSGGTTDTFRLIAHDYAFLSRVKAAMKNMRKVLPSYMMPSSFISVTSLPRTASGKIHRKLLIETISRLSRREILTYLNAPRDFRPPTTETEAVLQSLIAKVLSEDPECIGMDDRFLALGGDSLSARQLVALARTEGLSIKVLIVSSNRTNSVPDWKGLDPFRSLREDFMRYLPEQLTVSNIEDILPTREMQLFLVQYGIMDYIPIRLSGRLDPVQLRLACQDLVKHHTILRTIFVQFRDSHVQVVQKQVKVPWTAFTEPPDNYDPNMWAHSVCAMDRRTYQTNETFVKFILLQDDRTQQHTLIMRANHGQFDGLSTYADYVRKCVELRTTQSLRFWTDLLHGSTPITLPLTPSKNHQQPVCIVASRDLPTTSPPPPGFTWATVVKAAWSYVLRQKADSNDLTFCQITNSRFVGIPGQERILGPCLNPIPVRVHYKAQSTVRDLLSAVQRQHVDSMDYHTLEWGDIVANCTEWSNDTEMDSIVLHENIDANPVTRVGDAVWQVLAHSIDNPPERTVYLYTYPQRDSLFVVLIMSSEFGCRADAEGLVGMFCSAVTSFVNNPDMSVCCM</sequence>
<dbReference type="InterPro" id="IPR042099">
    <property type="entry name" value="ANL_N_sf"/>
</dbReference>
<dbReference type="GO" id="GO:0031177">
    <property type="term" value="F:phosphopantetheine binding"/>
    <property type="evidence" value="ECO:0007669"/>
    <property type="project" value="TreeGrafter"/>
</dbReference>
<dbReference type="Pfam" id="PF00501">
    <property type="entry name" value="AMP-binding"/>
    <property type="match status" value="1"/>
</dbReference>
<dbReference type="Pfam" id="PF00550">
    <property type="entry name" value="PP-binding"/>
    <property type="match status" value="1"/>
</dbReference>
<dbReference type="CDD" id="cd05918">
    <property type="entry name" value="A_NRPS_SidN3_like"/>
    <property type="match status" value="1"/>
</dbReference>
<dbReference type="RefSeq" id="XP_024669386.1">
    <property type="nucleotide sequence ID" value="XM_024815364.1"/>
</dbReference>
<evidence type="ECO:0000256" key="3">
    <source>
        <dbReference type="ARBA" id="ARBA00022598"/>
    </source>
</evidence>
<evidence type="ECO:0000256" key="2">
    <source>
        <dbReference type="ARBA" id="ARBA00022553"/>
    </source>
</evidence>
<dbReference type="Proteomes" id="UP000234585">
    <property type="component" value="Unassembled WGS sequence"/>
</dbReference>
<dbReference type="OrthoDB" id="416786at2759"/>
<dbReference type="Gene3D" id="1.10.1200.10">
    <property type="entry name" value="ACP-like"/>
    <property type="match status" value="1"/>
</dbReference>
<dbReference type="GO" id="GO:0044550">
    <property type="term" value="P:secondary metabolite biosynthetic process"/>
    <property type="evidence" value="ECO:0007669"/>
    <property type="project" value="TreeGrafter"/>
</dbReference>
<dbReference type="PANTHER" id="PTHR45527:SF3">
    <property type="entry name" value="SIDEROPHORE SYNTHETASE (EUROFUNG)"/>
    <property type="match status" value="1"/>
</dbReference>
<dbReference type="PANTHER" id="PTHR45527">
    <property type="entry name" value="NONRIBOSOMAL PEPTIDE SYNTHETASE"/>
    <property type="match status" value="1"/>
</dbReference>
<dbReference type="Gene3D" id="3.30.559.30">
    <property type="entry name" value="Nonribosomal peptide synthetase, condensation domain"/>
    <property type="match status" value="1"/>
</dbReference>
<dbReference type="PROSITE" id="PS50075">
    <property type="entry name" value="CARRIER"/>
    <property type="match status" value="1"/>
</dbReference>
<comment type="similarity">
    <text evidence="4">Belongs to the NRP synthetase family.</text>
</comment>
<evidence type="ECO:0000259" key="5">
    <source>
        <dbReference type="PROSITE" id="PS50075"/>
    </source>
</evidence>
<dbReference type="GO" id="GO:0043041">
    <property type="term" value="P:amino acid activation for nonribosomal peptide biosynthetic process"/>
    <property type="evidence" value="ECO:0007669"/>
    <property type="project" value="TreeGrafter"/>
</dbReference>
<dbReference type="Pfam" id="PF00668">
    <property type="entry name" value="Condensation"/>
    <property type="match status" value="1"/>
</dbReference>
<protein>
    <submittedName>
        <fullName evidence="6">Acetyl-CoA synthetase-like protein</fullName>
    </submittedName>
</protein>
<accession>A0A2I2F410</accession>
<dbReference type="InterPro" id="IPR009081">
    <property type="entry name" value="PP-bd_ACP"/>
</dbReference>
<reference evidence="6 7" key="1">
    <citation type="submission" date="2017-12" db="EMBL/GenBank/DDBJ databases">
        <authorList>
            <consortium name="DOE Joint Genome Institute"/>
            <person name="Haridas S."/>
            <person name="Kjaerbolling I."/>
            <person name="Vesth T.C."/>
            <person name="Frisvad J.C."/>
            <person name="Nybo J.L."/>
            <person name="Theobald S."/>
            <person name="Kuo A."/>
            <person name="Bowyer P."/>
            <person name="Matsuda Y."/>
            <person name="Mondo S."/>
            <person name="Lyhne E.K."/>
            <person name="Kogle M.E."/>
            <person name="Clum A."/>
            <person name="Lipzen A."/>
            <person name="Salamov A."/>
            <person name="Ngan C.Y."/>
            <person name="Daum C."/>
            <person name="Chiniquy J."/>
            <person name="Barry K."/>
            <person name="LaButti K."/>
            <person name="Simmons B.A."/>
            <person name="Magnuson J.K."/>
            <person name="Mortensen U.H."/>
            <person name="Larsen T.O."/>
            <person name="Grigoriev I.V."/>
            <person name="Baker S.E."/>
            <person name="Andersen M.R."/>
            <person name="Nordberg H.P."/>
            <person name="Cantor M.N."/>
            <person name="Hua S.X."/>
        </authorList>
    </citation>
    <scope>NUCLEOTIDE SEQUENCE [LARGE SCALE GENOMIC DNA]</scope>
    <source>
        <strain evidence="6 7">CBS 102.13</strain>
    </source>
</reference>
<dbReference type="GeneID" id="36522524"/>
<dbReference type="Gene3D" id="3.40.50.12780">
    <property type="entry name" value="N-terminal domain of ligase-like"/>
    <property type="match status" value="1"/>
</dbReference>
<dbReference type="Gene3D" id="3.30.300.30">
    <property type="match status" value="1"/>
</dbReference>
<dbReference type="InterPro" id="IPR000873">
    <property type="entry name" value="AMP-dep_synth/lig_dom"/>
</dbReference>
<dbReference type="InterPro" id="IPR045851">
    <property type="entry name" value="AMP-bd_C_sf"/>
</dbReference>
<dbReference type="SUPFAM" id="SSF47336">
    <property type="entry name" value="ACP-like"/>
    <property type="match status" value="1"/>
</dbReference>
<dbReference type="InterPro" id="IPR036736">
    <property type="entry name" value="ACP-like_sf"/>
</dbReference>
<dbReference type="GO" id="GO:0005737">
    <property type="term" value="C:cytoplasm"/>
    <property type="evidence" value="ECO:0007669"/>
    <property type="project" value="TreeGrafter"/>
</dbReference>
<dbReference type="AlphaFoldDB" id="A0A2I2F410"/>
<evidence type="ECO:0000313" key="7">
    <source>
        <dbReference type="Proteomes" id="UP000234585"/>
    </source>
</evidence>
<name>A0A2I2F410_ASPCN</name>
<dbReference type="GO" id="GO:0016874">
    <property type="term" value="F:ligase activity"/>
    <property type="evidence" value="ECO:0007669"/>
    <property type="project" value="UniProtKB-KW"/>
</dbReference>
<dbReference type="EMBL" id="KZ559163">
    <property type="protein sequence ID" value="PLB35374.1"/>
    <property type="molecule type" value="Genomic_DNA"/>
</dbReference>
<keyword evidence="2" id="KW-0597">Phosphoprotein</keyword>
<feature type="domain" description="Carrier" evidence="5">
    <location>
        <begin position="613"/>
        <end position="691"/>
    </location>
</feature>
<keyword evidence="7" id="KW-1185">Reference proteome</keyword>